<organism evidence="1 2">
    <name type="scientific">Stylosanthes scabra</name>
    <dbReference type="NCBI Taxonomy" id="79078"/>
    <lineage>
        <taxon>Eukaryota</taxon>
        <taxon>Viridiplantae</taxon>
        <taxon>Streptophyta</taxon>
        <taxon>Embryophyta</taxon>
        <taxon>Tracheophyta</taxon>
        <taxon>Spermatophyta</taxon>
        <taxon>Magnoliopsida</taxon>
        <taxon>eudicotyledons</taxon>
        <taxon>Gunneridae</taxon>
        <taxon>Pentapetalae</taxon>
        <taxon>rosids</taxon>
        <taxon>fabids</taxon>
        <taxon>Fabales</taxon>
        <taxon>Fabaceae</taxon>
        <taxon>Papilionoideae</taxon>
        <taxon>50 kb inversion clade</taxon>
        <taxon>dalbergioids sensu lato</taxon>
        <taxon>Dalbergieae</taxon>
        <taxon>Pterocarpus clade</taxon>
        <taxon>Stylosanthes</taxon>
    </lineage>
</organism>
<name>A0ABU6WSQ9_9FABA</name>
<evidence type="ECO:0000313" key="1">
    <source>
        <dbReference type="EMBL" id="MED6188382.1"/>
    </source>
</evidence>
<dbReference type="Proteomes" id="UP001341840">
    <property type="component" value="Unassembled WGS sequence"/>
</dbReference>
<comment type="caution">
    <text evidence="1">The sequence shown here is derived from an EMBL/GenBank/DDBJ whole genome shotgun (WGS) entry which is preliminary data.</text>
</comment>
<dbReference type="EMBL" id="JASCZI010182670">
    <property type="protein sequence ID" value="MED6188382.1"/>
    <property type="molecule type" value="Genomic_DNA"/>
</dbReference>
<proteinExistence type="predicted"/>
<accession>A0ABU6WSQ9</accession>
<reference evidence="1 2" key="1">
    <citation type="journal article" date="2023" name="Plants (Basel)">
        <title>Bridging the Gap: Combining Genomics and Transcriptomics Approaches to Understand Stylosanthes scabra, an Orphan Legume from the Brazilian Caatinga.</title>
        <authorList>
            <person name="Ferreira-Neto J.R.C."/>
            <person name="da Silva M.D."/>
            <person name="Binneck E."/>
            <person name="de Melo N.F."/>
            <person name="da Silva R.H."/>
            <person name="de Melo A.L.T.M."/>
            <person name="Pandolfi V."/>
            <person name="Bustamante F.O."/>
            <person name="Brasileiro-Vidal A.C."/>
            <person name="Benko-Iseppon A.M."/>
        </authorList>
    </citation>
    <scope>NUCLEOTIDE SEQUENCE [LARGE SCALE GENOMIC DNA]</scope>
    <source>
        <tissue evidence="1">Leaves</tissue>
    </source>
</reference>
<keyword evidence="2" id="KW-1185">Reference proteome</keyword>
<gene>
    <name evidence="1" type="ORF">PIB30_085481</name>
</gene>
<evidence type="ECO:0000313" key="2">
    <source>
        <dbReference type="Proteomes" id="UP001341840"/>
    </source>
</evidence>
<protein>
    <submittedName>
        <fullName evidence="1">Uncharacterized protein</fullName>
    </submittedName>
</protein>
<sequence>MKVHGFFQFLHEAVTPIKEYAKGRLQFDTFFVGSMADMVTADGVSFGFDVNTLVLHQLSQLQSQLNRNTVSSLSDPSRVFFLHPGKNVGVPFVTLKIMVTATNADNFTNRDGGGKNPSRERGDRAEVMATLVEEAMPRFVLFTTREVTC</sequence>